<organism evidence="1">
    <name type="scientific">marine sediment metagenome</name>
    <dbReference type="NCBI Taxonomy" id="412755"/>
    <lineage>
        <taxon>unclassified sequences</taxon>
        <taxon>metagenomes</taxon>
        <taxon>ecological metagenomes</taxon>
    </lineage>
</organism>
<feature type="non-terminal residue" evidence="1">
    <location>
        <position position="1"/>
    </location>
</feature>
<comment type="caution">
    <text evidence="1">The sequence shown here is derived from an EMBL/GenBank/DDBJ whole genome shotgun (WGS) entry which is preliminary data.</text>
</comment>
<dbReference type="AlphaFoldDB" id="A0A1B6NRG4"/>
<evidence type="ECO:0000313" key="1">
    <source>
        <dbReference type="EMBL" id="KTF05953.1"/>
    </source>
</evidence>
<proteinExistence type="predicted"/>
<gene>
    <name evidence="1" type="ORF">MGSAQ_002550</name>
</gene>
<accession>A0A1B6NRG4</accession>
<dbReference type="EMBL" id="AYSL01001462">
    <property type="protein sequence ID" value="KTF05953.1"/>
    <property type="molecule type" value="Genomic_DNA"/>
</dbReference>
<reference evidence="1" key="1">
    <citation type="submission" date="2013-11" db="EMBL/GenBank/DDBJ databases">
        <title>Microbial diversity, functional groups and degradation webs in Northern and Southern Mediterranean and Red Sea marine crude oil polluted sites.</title>
        <authorList>
            <person name="Daffonchio D."/>
            <person name="Mapelli F."/>
            <person name="Ferrer M."/>
            <person name="Richter M."/>
            <person name="Cherif A."/>
            <person name="Malkawi H.I."/>
            <person name="Yakimov M.M."/>
            <person name="Abdel-Fattah Y.R."/>
            <person name="Blaghen M."/>
            <person name="Golyshin P.N."/>
            <person name="Kalogerakis N."/>
            <person name="Boon N."/>
            <person name="Magagnini M."/>
            <person name="Fava F."/>
        </authorList>
    </citation>
    <scope>NUCLEOTIDE SEQUENCE</scope>
</reference>
<sequence length="72" mass="8130">AESDGDSDEFEFSSHLYERGAELQSFIGVLYSDWTDKFSTEIRIARTELDNLQRSMYGDGNPGGNDFGEIKN</sequence>
<protein>
    <submittedName>
        <fullName evidence="1">OmpA family Oar-like outer membrane protein</fullName>
    </submittedName>
</protein>
<name>A0A1B6NRG4_9ZZZZ</name>